<dbReference type="Proteomes" id="UP000054498">
    <property type="component" value="Unassembled WGS sequence"/>
</dbReference>
<evidence type="ECO:0000313" key="3">
    <source>
        <dbReference type="Proteomes" id="UP000054498"/>
    </source>
</evidence>
<protein>
    <submittedName>
        <fullName evidence="2">Metallophosphoesterase</fullName>
    </submittedName>
</protein>
<organism evidence="2 3">
    <name type="scientific">Monoraphidium neglectum</name>
    <dbReference type="NCBI Taxonomy" id="145388"/>
    <lineage>
        <taxon>Eukaryota</taxon>
        <taxon>Viridiplantae</taxon>
        <taxon>Chlorophyta</taxon>
        <taxon>core chlorophytes</taxon>
        <taxon>Chlorophyceae</taxon>
        <taxon>CS clade</taxon>
        <taxon>Sphaeropleales</taxon>
        <taxon>Selenastraceae</taxon>
        <taxon>Monoraphidium</taxon>
    </lineage>
</organism>
<dbReference type="RefSeq" id="XP_013897273.1">
    <property type="nucleotide sequence ID" value="XM_014041819.1"/>
</dbReference>
<feature type="region of interest" description="Disordered" evidence="1">
    <location>
        <begin position="426"/>
        <end position="457"/>
    </location>
</feature>
<evidence type="ECO:0000256" key="1">
    <source>
        <dbReference type="SAM" id="MobiDB-lite"/>
    </source>
</evidence>
<dbReference type="PANTHER" id="PTHR35769:SF2">
    <property type="entry name" value="CALCINEURIN-LIKE METALLO-PHOSPHOESTERASE SUPERFAMILY PROTEIN"/>
    <property type="match status" value="1"/>
</dbReference>
<evidence type="ECO:0000313" key="2">
    <source>
        <dbReference type="EMBL" id="KIY98253.1"/>
    </source>
</evidence>
<feature type="compositionally biased region" description="Gly residues" evidence="1">
    <location>
        <begin position="426"/>
        <end position="435"/>
    </location>
</feature>
<name>A0A0D2KRR9_9CHLO</name>
<dbReference type="PANTHER" id="PTHR35769">
    <property type="entry name" value="CALCINEURIN-LIKE METALLO-PHOSPHOESTERASE SUPERFAMILY PROTEIN"/>
    <property type="match status" value="1"/>
</dbReference>
<accession>A0A0D2KRR9</accession>
<dbReference type="AlphaFoldDB" id="A0A0D2KRR9"/>
<dbReference type="KEGG" id="mng:MNEG_9708"/>
<proteinExistence type="predicted"/>
<dbReference type="InterPro" id="IPR027629">
    <property type="entry name" value="DevT-like"/>
</dbReference>
<keyword evidence="3" id="KW-1185">Reference proteome</keyword>
<dbReference type="EMBL" id="KK102253">
    <property type="protein sequence ID" value="KIY98253.1"/>
    <property type="molecule type" value="Genomic_DNA"/>
</dbReference>
<gene>
    <name evidence="2" type="ORF">MNEG_9708</name>
</gene>
<reference evidence="2 3" key="1">
    <citation type="journal article" date="2013" name="BMC Genomics">
        <title>Reconstruction of the lipid metabolism for the microalga Monoraphidium neglectum from its genome sequence reveals characteristics suitable for biofuel production.</title>
        <authorList>
            <person name="Bogen C."/>
            <person name="Al-Dilaimi A."/>
            <person name="Albersmeier A."/>
            <person name="Wichmann J."/>
            <person name="Grundmann M."/>
            <person name="Rupp O."/>
            <person name="Lauersen K.J."/>
            <person name="Blifernez-Klassen O."/>
            <person name="Kalinowski J."/>
            <person name="Goesmann A."/>
            <person name="Mussgnug J.H."/>
            <person name="Kruse O."/>
        </authorList>
    </citation>
    <scope>NUCLEOTIDE SEQUENCE [LARGE SCALE GENOMIC DNA]</scope>
    <source>
        <strain evidence="2 3">SAG 48.87</strain>
    </source>
</reference>
<dbReference type="SUPFAM" id="SSF56300">
    <property type="entry name" value="Metallo-dependent phosphatases"/>
    <property type="match status" value="1"/>
</dbReference>
<sequence length="457" mass="47093">MRAHAGAADGATVRFAVVGDAHERWSNDADGAALRVLGVDHAIWVGDIGNSENLQLVQQIAELDHPKSVMLGNHGAELEVLIQGGALPNASARTGLCRGRRAALLCAWGRLMQSGGPGGWAADAWTQLSSRRHTASPKRMRVTSAPADALREEQLCAPAGVAGAGTGRGPVQLQLEALGDLFVGYKEAPLDGRGVTVVGGRPFSKGGGSWSSISVFMAAVCGVDSLEASAEKIAAVARPAAERGDAVVLVAHNGPAGLGARRQDICGVDWRKEQGDHGDPDLAAALEQMRLEGRPPAAVVFGHMHHTLRGGGLRRMVHVDPETGTAFLNAATVPRVTKVPGAPNATLHHFLVFDVRAGAVESARDVWVRVTRRGAAAAAKNGGGAGEAVDAAVETETEVLRTVWGDEGTARVVWDASEQRWDHVIAGGGGDGGGDGDGRDGVAAAGNGLGSARAVRS</sequence>
<dbReference type="OrthoDB" id="3664at2759"/>
<dbReference type="GeneID" id="25742583"/>
<dbReference type="STRING" id="145388.A0A0D2KRR9"/>
<dbReference type="InterPro" id="IPR029052">
    <property type="entry name" value="Metallo-depent_PP-like"/>
</dbReference>